<dbReference type="EMBL" id="JAIZAY010000001">
    <property type="protein sequence ID" value="KAJ8047919.1"/>
    <property type="molecule type" value="Genomic_DNA"/>
</dbReference>
<name>A0A9Q1CNT6_HOLLE</name>
<comment type="caution">
    <text evidence="1">The sequence shown here is derived from an EMBL/GenBank/DDBJ whole genome shotgun (WGS) entry which is preliminary data.</text>
</comment>
<organism evidence="1 2">
    <name type="scientific">Holothuria leucospilota</name>
    <name type="common">Black long sea cucumber</name>
    <name type="synonym">Mertensiothuria leucospilota</name>
    <dbReference type="NCBI Taxonomy" id="206669"/>
    <lineage>
        <taxon>Eukaryota</taxon>
        <taxon>Metazoa</taxon>
        <taxon>Echinodermata</taxon>
        <taxon>Eleutherozoa</taxon>
        <taxon>Echinozoa</taxon>
        <taxon>Holothuroidea</taxon>
        <taxon>Aspidochirotacea</taxon>
        <taxon>Aspidochirotida</taxon>
        <taxon>Holothuriidae</taxon>
        <taxon>Holothuria</taxon>
    </lineage>
</organism>
<keyword evidence="2" id="KW-1185">Reference proteome</keyword>
<evidence type="ECO:0000313" key="1">
    <source>
        <dbReference type="EMBL" id="KAJ8047919.1"/>
    </source>
</evidence>
<protein>
    <submittedName>
        <fullName evidence="1">Uncharacterized protein</fullName>
    </submittedName>
</protein>
<proteinExistence type="predicted"/>
<gene>
    <name evidence="1" type="ORF">HOLleu_00038</name>
</gene>
<dbReference type="OrthoDB" id="6776649at2759"/>
<sequence length="68" mass="7852">MVIIQRHAIPTCSMMAAVDTCYKAYFVLDVQFQSLCHGVWDFIQNIVYEQPGLKCNTTPSFRAFRAYL</sequence>
<dbReference type="Proteomes" id="UP001152320">
    <property type="component" value="Chromosome 1"/>
</dbReference>
<reference evidence="1" key="1">
    <citation type="submission" date="2021-10" db="EMBL/GenBank/DDBJ databases">
        <title>Tropical sea cucumber genome reveals ecological adaptation and Cuvierian tubules defense mechanism.</title>
        <authorList>
            <person name="Chen T."/>
        </authorList>
    </citation>
    <scope>NUCLEOTIDE SEQUENCE</scope>
    <source>
        <strain evidence="1">Nanhai2018</strain>
        <tissue evidence="1">Muscle</tissue>
    </source>
</reference>
<evidence type="ECO:0000313" key="2">
    <source>
        <dbReference type="Proteomes" id="UP001152320"/>
    </source>
</evidence>
<dbReference type="AlphaFoldDB" id="A0A9Q1CNT6"/>
<accession>A0A9Q1CNT6</accession>